<reference evidence="1 2" key="1">
    <citation type="submission" date="2012-05" db="EMBL/GenBank/DDBJ databases">
        <authorList>
            <person name="Hilton J."/>
        </authorList>
    </citation>
    <scope>NUCLEOTIDE SEQUENCE [LARGE SCALE GENOMIC DNA]</scope>
    <source>
        <strain evidence="1 2">HH01</strain>
    </source>
</reference>
<name>M1X2G4_9NOST</name>
<evidence type="ECO:0000313" key="1">
    <source>
        <dbReference type="EMBL" id="CCH66780.1"/>
    </source>
</evidence>
<protein>
    <submittedName>
        <fullName evidence="1">Uncharacterized protein</fullName>
    </submittedName>
</protein>
<comment type="caution">
    <text evidence="1">The sequence shown here is derived from an EMBL/GenBank/DDBJ whole genome shotgun (WGS) entry which is preliminary data.</text>
</comment>
<proteinExistence type="predicted"/>
<accession>M1X2G4</accession>
<reference evidence="2" key="2">
    <citation type="submission" date="2016-01" db="EMBL/GenBank/DDBJ databases">
        <title>Diatom-associated endosymboitic cyanobacterium lacks core nitrogen metabolism enzymes.</title>
        <authorList>
            <person name="Hilton J.A."/>
            <person name="Foster R.A."/>
            <person name="Tripp H.J."/>
            <person name="Carter B.J."/>
            <person name="Zehr J.P."/>
            <person name="Villareal T.A."/>
        </authorList>
    </citation>
    <scope>NUCLEOTIDE SEQUENCE [LARGE SCALE GENOMIC DNA]</scope>
    <source>
        <strain evidence="2">HH01</strain>
    </source>
</reference>
<dbReference type="STRING" id="1165094.RINTHH_6250"/>
<dbReference type="EMBL" id="CAIY01000027">
    <property type="protein sequence ID" value="CCH66780.1"/>
    <property type="molecule type" value="Genomic_DNA"/>
</dbReference>
<sequence length="37" mass="4444">MYTHNYIYQFNIITYLFGGVKNLAIRTPLLPKVCQYF</sequence>
<dbReference type="Proteomes" id="UP000053051">
    <property type="component" value="Unassembled WGS sequence"/>
</dbReference>
<keyword evidence="2" id="KW-1185">Reference proteome</keyword>
<gene>
    <name evidence="1" type="ORF">RINTHH_6250</name>
</gene>
<organism evidence="1 2">
    <name type="scientific">Richelia intracellularis HH01</name>
    <dbReference type="NCBI Taxonomy" id="1165094"/>
    <lineage>
        <taxon>Bacteria</taxon>
        <taxon>Bacillati</taxon>
        <taxon>Cyanobacteriota</taxon>
        <taxon>Cyanophyceae</taxon>
        <taxon>Nostocales</taxon>
        <taxon>Nostocaceae</taxon>
        <taxon>Richelia</taxon>
    </lineage>
</organism>
<dbReference type="AlphaFoldDB" id="M1X2G4"/>
<evidence type="ECO:0000313" key="2">
    <source>
        <dbReference type="Proteomes" id="UP000053051"/>
    </source>
</evidence>